<dbReference type="AlphaFoldDB" id="F2RKX1"/>
<dbReference type="Proteomes" id="UP000006854">
    <property type="component" value="Chromosome"/>
</dbReference>
<dbReference type="RefSeq" id="WP_015033278.1">
    <property type="nucleotide sequence ID" value="NC_018750.1"/>
</dbReference>
<keyword evidence="2" id="KW-1185">Reference proteome</keyword>
<protein>
    <submittedName>
        <fullName evidence="1">Uncharacterized protein</fullName>
    </submittedName>
</protein>
<dbReference type="PATRIC" id="fig|953739.5.peg.4231"/>
<dbReference type="eggNOG" id="ENOG50324AG">
    <property type="taxonomic scope" value="Bacteria"/>
</dbReference>
<dbReference type="EMBL" id="FR845719">
    <property type="protein sequence ID" value="CCA55360.1"/>
    <property type="molecule type" value="Genomic_DNA"/>
</dbReference>
<gene>
    <name evidence="1" type="ordered locus">SVEN_2074</name>
</gene>
<dbReference type="HOGENOM" id="CLU_2738504_0_0_11"/>
<dbReference type="KEGG" id="sve:SVEN_2074"/>
<reference evidence="1 2" key="1">
    <citation type="journal article" date="2011" name="BMC Genomics">
        <title>Genome-wide analysis of the role of GlnR in Streptomyces venezuelae provides new insights into global nitrogen regulation in actinomycetes.</title>
        <authorList>
            <person name="Pullan S.T."/>
            <person name="Bibb M.J."/>
            <person name="Merrick M."/>
        </authorList>
    </citation>
    <scope>NUCLEOTIDE SEQUENCE [LARGE SCALE GENOMIC DNA]</scope>
    <source>
        <strain evidence="2">ATCC 10712 / CBS 650.69 / DSM 40230 / JCM 4526 / NBRC 13096 / PD 04745</strain>
    </source>
</reference>
<sequence length="71" mass="7686">MNTRDLTSVPVPARREYGVAIPFVDVDGPNALIVRTGASRKAITKAAAAEGPHALVYERHLDSTVWTEVAR</sequence>
<name>F2RKX1_STRVP</name>
<accession>F2RKX1</accession>
<dbReference type="OrthoDB" id="9934813at2"/>
<dbReference type="STRING" id="953739.SVEN_2074"/>
<proteinExistence type="predicted"/>
<evidence type="ECO:0000313" key="2">
    <source>
        <dbReference type="Proteomes" id="UP000006854"/>
    </source>
</evidence>
<dbReference type="GeneID" id="51862647"/>
<organism evidence="1 2">
    <name type="scientific">Streptomyces venezuelae (strain ATCC 10712 / CBS 650.69 / DSM 40230 / JCM 4526 / NBRC 13096 / PD 04745)</name>
    <dbReference type="NCBI Taxonomy" id="953739"/>
    <lineage>
        <taxon>Bacteria</taxon>
        <taxon>Bacillati</taxon>
        <taxon>Actinomycetota</taxon>
        <taxon>Actinomycetes</taxon>
        <taxon>Kitasatosporales</taxon>
        <taxon>Streptomycetaceae</taxon>
        <taxon>Streptomyces</taxon>
    </lineage>
</organism>
<evidence type="ECO:0000313" key="1">
    <source>
        <dbReference type="EMBL" id="CCA55360.1"/>
    </source>
</evidence>